<feature type="transmembrane region" description="Helical" evidence="6">
    <location>
        <begin position="7"/>
        <end position="27"/>
    </location>
</feature>
<dbReference type="Pfam" id="PF13091">
    <property type="entry name" value="PLDc_2"/>
    <property type="match status" value="2"/>
</dbReference>
<organism evidence="8 9">
    <name type="scientific">Aureimonas fodinaquatilis</name>
    <dbReference type="NCBI Taxonomy" id="2565783"/>
    <lineage>
        <taxon>Bacteria</taxon>
        <taxon>Pseudomonadati</taxon>
        <taxon>Pseudomonadota</taxon>
        <taxon>Alphaproteobacteria</taxon>
        <taxon>Hyphomicrobiales</taxon>
        <taxon>Aurantimonadaceae</taxon>
        <taxon>Aureimonas</taxon>
    </lineage>
</organism>
<accession>A0A5B0E3L4</accession>
<evidence type="ECO:0000256" key="1">
    <source>
        <dbReference type="ARBA" id="ARBA00003145"/>
    </source>
</evidence>
<dbReference type="GO" id="GO:0008808">
    <property type="term" value="F:cardiolipin synthase activity"/>
    <property type="evidence" value="ECO:0007669"/>
    <property type="project" value="TreeGrafter"/>
</dbReference>
<keyword evidence="9" id="KW-1185">Reference proteome</keyword>
<evidence type="ECO:0000256" key="6">
    <source>
        <dbReference type="SAM" id="Phobius"/>
    </source>
</evidence>
<keyword evidence="6" id="KW-1133">Transmembrane helix</keyword>
<dbReference type="GO" id="GO:0016020">
    <property type="term" value="C:membrane"/>
    <property type="evidence" value="ECO:0007669"/>
    <property type="project" value="TreeGrafter"/>
</dbReference>
<dbReference type="AlphaFoldDB" id="A0A5B0E3L4"/>
<dbReference type="InterPro" id="IPR025202">
    <property type="entry name" value="PLD-like_dom"/>
</dbReference>
<keyword evidence="4" id="KW-0964">Secreted</keyword>
<keyword evidence="6" id="KW-0812">Transmembrane</keyword>
<dbReference type="GO" id="GO:0032049">
    <property type="term" value="P:cardiolipin biosynthetic process"/>
    <property type="evidence" value="ECO:0007669"/>
    <property type="project" value="UniProtKB-ARBA"/>
</dbReference>
<feature type="domain" description="PLD phosphodiesterase" evidence="7">
    <location>
        <begin position="338"/>
        <end position="365"/>
    </location>
</feature>
<protein>
    <recommendedName>
        <fullName evidence="3">Phospholipase D</fullName>
    </recommendedName>
    <alternativeName>
        <fullName evidence="5">Choline phosphatase</fullName>
    </alternativeName>
</protein>
<evidence type="ECO:0000256" key="5">
    <source>
        <dbReference type="ARBA" id="ARBA00029594"/>
    </source>
</evidence>
<dbReference type="Gene3D" id="3.30.870.10">
    <property type="entry name" value="Endonuclease Chain A"/>
    <property type="match status" value="2"/>
</dbReference>
<dbReference type="SUPFAM" id="SSF56024">
    <property type="entry name" value="Phospholipase D/nuclease"/>
    <property type="match status" value="2"/>
</dbReference>
<feature type="domain" description="PLD phosphodiesterase" evidence="7">
    <location>
        <begin position="161"/>
        <end position="188"/>
    </location>
</feature>
<evidence type="ECO:0000256" key="4">
    <source>
        <dbReference type="ARBA" id="ARBA00022525"/>
    </source>
</evidence>
<dbReference type="InterPro" id="IPR001736">
    <property type="entry name" value="PLipase_D/transphosphatidylase"/>
</dbReference>
<evidence type="ECO:0000259" key="7">
    <source>
        <dbReference type="PROSITE" id="PS50035"/>
    </source>
</evidence>
<dbReference type="SMART" id="SM00155">
    <property type="entry name" value="PLDc"/>
    <property type="match status" value="2"/>
</dbReference>
<dbReference type="CDD" id="cd09110">
    <property type="entry name" value="PLDc_CLS_1"/>
    <property type="match status" value="1"/>
</dbReference>
<comment type="function">
    <text evidence="1">Could be a virulence factor.</text>
</comment>
<evidence type="ECO:0000313" key="9">
    <source>
        <dbReference type="Proteomes" id="UP000324738"/>
    </source>
</evidence>
<proteinExistence type="predicted"/>
<keyword evidence="6" id="KW-0472">Membrane</keyword>
<name>A0A5B0E3L4_9HYPH</name>
<dbReference type="PROSITE" id="PS50035">
    <property type="entry name" value="PLD"/>
    <property type="match status" value="2"/>
</dbReference>
<gene>
    <name evidence="8" type="ORF">FPY71_02430</name>
</gene>
<dbReference type="EMBL" id="VTWH01000001">
    <property type="protein sequence ID" value="KAA0971999.1"/>
    <property type="molecule type" value="Genomic_DNA"/>
</dbReference>
<comment type="caution">
    <text evidence="8">The sequence shown here is derived from an EMBL/GenBank/DDBJ whole genome shotgun (WGS) entry which is preliminary data.</text>
</comment>
<evidence type="ECO:0000256" key="2">
    <source>
        <dbReference type="ARBA" id="ARBA00004613"/>
    </source>
</evidence>
<comment type="subcellular location">
    <subcellularLocation>
        <location evidence="2">Secreted</location>
    </subcellularLocation>
</comment>
<dbReference type="GO" id="GO:0005576">
    <property type="term" value="C:extracellular region"/>
    <property type="evidence" value="ECO:0007669"/>
    <property type="project" value="UniProtKB-SubCell"/>
</dbReference>
<reference evidence="8 9" key="1">
    <citation type="submission" date="2019-08" db="EMBL/GenBank/DDBJ databases">
        <title>Aureimonas fodiniaquatilis sp. nov., isolated from a coal mine wastewater.</title>
        <authorList>
            <person name="Kim W."/>
        </authorList>
    </citation>
    <scope>NUCLEOTIDE SEQUENCE [LARGE SCALE GENOMIC DNA]</scope>
    <source>
        <strain evidence="8 9">CAU 1482</strain>
    </source>
</reference>
<dbReference type="CDD" id="cd09159">
    <property type="entry name" value="PLDc_ybhO_like_2"/>
    <property type="match status" value="1"/>
</dbReference>
<evidence type="ECO:0000313" key="8">
    <source>
        <dbReference type="EMBL" id="KAA0971999.1"/>
    </source>
</evidence>
<evidence type="ECO:0000256" key="3">
    <source>
        <dbReference type="ARBA" id="ARBA00018392"/>
    </source>
</evidence>
<dbReference type="Proteomes" id="UP000324738">
    <property type="component" value="Unassembled WGS sequence"/>
</dbReference>
<sequence length="425" mass="48520">MKLNFMARLFGFLLVGGFLSIIILNLVPPRTQVQEPIPHFAAVSDPAFLRTMHSVFEGDVQPGHSIRTLVNGDEIFPPMLSAIREAQVSVNFVTYIYWSSEIAREFATALAEKARDGVPVRVLVDFVGAIPFDEDTIKIMTDANVNFERFRPIHWYTLDRINYRTHRKLLIVDGKIGFTGGVGIGDQWLGDARNPEEWRDNHYRVEGPVVADMQAAFAENWIEATGEVLQGDQFYPEAEEAGDLRVQHVKSSPNGGAKSMHQMLMMAMAGATENIRIAMAYFVPDDVAIAQLLQARERGVEIDIIVPGKQTDMPIVRHGSRHFWGELLEAGIRLHEYQPTMYHPKVLIVDEWWTTIGSTNFDERSFRLNDESNLNVYDGVFAKTQIDLFEADLSLSRQVTLEEWQNRPVWEKTKDWVWSWLRTQL</sequence>
<dbReference type="PANTHER" id="PTHR21248:SF22">
    <property type="entry name" value="PHOSPHOLIPASE D"/>
    <property type="match status" value="1"/>
</dbReference>
<dbReference type="PANTHER" id="PTHR21248">
    <property type="entry name" value="CARDIOLIPIN SYNTHASE"/>
    <property type="match status" value="1"/>
</dbReference>
<dbReference type="OrthoDB" id="9762009at2"/>